<keyword evidence="2" id="KW-1185">Reference proteome</keyword>
<organism evidence="1 2">
    <name type="scientific">Naegleria fowleri</name>
    <name type="common">Brain eating amoeba</name>
    <dbReference type="NCBI Taxonomy" id="5763"/>
    <lineage>
        <taxon>Eukaryota</taxon>
        <taxon>Discoba</taxon>
        <taxon>Heterolobosea</taxon>
        <taxon>Tetramitia</taxon>
        <taxon>Eutetramitia</taxon>
        <taxon>Vahlkampfiidae</taxon>
        <taxon>Naegleria</taxon>
    </lineage>
</organism>
<gene>
    <name evidence="1" type="ORF">FDP41_013428</name>
</gene>
<evidence type="ECO:0000313" key="2">
    <source>
        <dbReference type="Proteomes" id="UP000444721"/>
    </source>
</evidence>
<proteinExistence type="predicted"/>
<dbReference type="VEuPathDB" id="AmoebaDB:FDP41_013428"/>
<accession>A0A6A5C0V6</accession>
<dbReference type="Proteomes" id="UP000444721">
    <property type="component" value="Unassembled WGS sequence"/>
</dbReference>
<comment type="caution">
    <text evidence="1">The sequence shown here is derived from an EMBL/GenBank/DDBJ whole genome shotgun (WGS) entry which is preliminary data.</text>
</comment>
<dbReference type="RefSeq" id="XP_044564927.1">
    <property type="nucleotide sequence ID" value="XM_044704057.1"/>
</dbReference>
<dbReference type="OrthoDB" id="10646730at2759"/>
<dbReference type="GeneID" id="68120643"/>
<reference evidence="1 2" key="1">
    <citation type="journal article" date="2019" name="Sci. Rep.">
        <title>Nanopore sequencing improves the draft genome of the human pathogenic amoeba Naegleria fowleri.</title>
        <authorList>
            <person name="Liechti N."/>
            <person name="Schurch N."/>
            <person name="Bruggmann R."/>
            <person name="Wittwer M."/>
        </authorList>
    </citation>
    <scope>NUCLEOTIDE SEQUENCE [LARGE SCALE GENOMIC DNA]</scope>
    <source>
        <strain evidence="1 2">ATCC 30894</strain>
    </source>
</reference>
<dbReference type="VEuPathDB" id="AmoebaDB:NfTy_017450"/>
<protein>
    <submittedName>
        <fullName evidence="1">Uncharacterized protein</fullName>
    </submittedName>
</protein>
<dbReference type="AlphaFoldDB" id="A0A6A5C0V6"/>
<dbReference type="EMBL" id="VFQX01000019">
    <property type="protein sequence ID" value="KAF0980214.1"/>
    <property type="molecule type" value="Genomic_DNA"/>
</dbReference>
<evidence type="ECO:0000313" key="1">
    <source>
        <dbReference type="EMBL" id="KAF0980214.1"/>
    </source>
</evidence>
<sequence>MSSLTIIQKALLELNNFAKKSDEGQQEMLNVLQEQQRKSDEHQQVMLNVLRELLEEINGGTTSITSLPYKSHPSGCWWKLFAIDGQVYALEKGQDFRLGMDMSSSSRRNP</sequence>
<name>A0A6A5C0V6_NAEFO</name>